<evidence type="ECO:0000256" key="14">
    <source>
        <dbReference type="RuleBase" id="RU362007"/>
    </source>
</evidence>
<name>A0AAE1HQU6_9NEOP</name>
<dbReference type="Pfam" id="PF00349">
    <property type="entry name" value="Hexokinase_1"/>
    <property type="match status" value="1"/>
</dbReference>
<dbReference type="GO" id="GO:0005536">
    <property type="term" value="F:D-glucose binding"/>
    <property type="evidence" value="ECO:0007669"/>
    <property type="project" value="InterPro"/>
</dbReference>
<feature type="chain" id="PRO_5041942577" description="Phosphotransferase" evidence="15">
    <location>
        <begin position="24"/>
        <end position="527"/>
    </location>
</feature>
<gene>
    <name evidence="18" type="ORF">KUF71_013349</name>
</gene>
<dbReference type="GO" id="GO:0008865">
    <property type="term" value="F:fructokinase activity"/>
    <property type="evidence" value="ECO:0007669"/>
    <property type="project" value="TreeGrafter"/>
</dbReference>
<feature type="domain" description="Hexokinase N-terminal" evidence="16">
    <location>
        <begin position="57"/>
        <end position="251"/>
    </location>
</feature>
<evidence type="ECO:0000256" key="2">
    <source>
        <dbReference type="ARBA" id="ARBA00005028"/>
    </source>
</evidence>
<evidence type="ECO:0000256" key="13">
    <source>
        <dbReference type="ARBA" id="ARBA00059457"/>
    </source>
</evidence>
<comment type="catalytic activity">
    <reaction evidence="9">
        <text>a D-hexose + ATP = a D-hexose 6-phosphate + ADP + H(+)</text>
        <dbReference type="Rhea" id="RHEA:22740"/>
        <dbReference type="ChEBI" id="CHEBI:4194"/>
        <dbReference type="ChEBI" id="CHEBI:15378"/>
        <dbReference type="ChEBI" id="CHEBI:30616"/>
        <dbReference type="ChEBI" id="CHEBI:229467"/>
        <dbReference type="ChEBI" id="CHEBI:456216"/>
        <dbReference type="EC" id="2.7.1.1"/>
    </reaction>
    <physiologicalReaction direction="left-to-right" evidence="9">
        <dbReference type="Rhea" id="RHEA:22741"/>
    </physiologicalReaction>
</comment>
<dbReference type="GO" id="GO:0005739">
    <property type="term" value="C:mitochondrion"/>
    <property type="evidence" value="ECO:0007669"/>
    <property type="project" value="TreeGrafter"/>
</dbReference>
<dbReference type="AlphaFoldDB" id="A0AAE1HQU6"/>
<evidence type="ECO:0000313" key="18">
    <source>
        <dbReference type="EMBL" id="KAK3925080.1"/>
    </source>
</evidence>
<dbReference type="CDD" id="cd24019">
    <property type="entry name" value="ASKHA_NBD_HK_meta"/>
    <property type="match status" value="1"/>
</dbReference>
<evidence type="ECO:0000256" key="8">
    <source>
        <dbReference type="ARBA" id="ARBA00023152"/>
    </source>
</evidence>
<evidence type="ECO:0000256" key="6">
    <source>
        <dbReference type="ARBA" id="ARBA00022777"/>
    </source>
</evidence>
<protein>
    <recommendedName>
        <fullName evidence="14">Phosphotransferase</fullName>
        <ecNumber evidence="14">2.7.1.-</ecNumber>
    </recommendedName>
</protein>
<dbReference type="GO" id="GO:0006006">
    <property type="term" value="P:glucose metabolic process"/>
    <property type="evidence" value="ECO:0007669"/>
    <property type="project" value="TreeGrafter"/>
</dbReference>
<dbReference type="GO" id="GO:0004340">
    <property type="term" value="F:glucokinase activity"/>
    <property type="evidence" value="ECO:0007669"/>
    <property type="project" value="TreeGrafter"/>
</dbReference>
<dbReference type="Proteomes" id="UP001219518">
    <property type="component" value="Unassembled WGS sequence"/>
</dbReference>
<comment type="caution">
    <text evidence="18">The sequence shown here is derived from an EMBL/GenBank/DDBJ whole genome shotgun (WGS) entry which is preliminary data.</text>
</comment>
<evidence type="ECO:0000256" key="4">
    <source>
        <dbReference type="ARBA" id="ARBA00022679"/>
    </source>
</evidence>
<dbReference type="FunFam" id="3.30.420.40:FF:000095">
    <property type="entry name" value="Phosphotransferase"/>
    <property type="match status" value="1"/>
</dbReference>
<dbReference type="InterPro" id="IPR022673">
    <property type="entry name" value="Hexokinase_C"/>
</dbReference>
<keyword evidence="8 14" id="KW-0324">Glycolysis</keyword>
<dbReference type="InterPro" id="IPR022672">
    <property type="entry name" value="Hexokinase_N"/>
</dbReference>
<dbReference type="GO" id="GO:0001678">
    <property type="term" value="P:intracellular glucose homeostasis"/>
    <property type="evidence" value="ECO:0007669"/>
    <property type="project" value="InterPro"/>
</dbReference>
<keyword evidence="6 14" id="KW-0418">Kinase</keyword>
<comment type="function">
    <text evidence="13">Catalyzes the phosphorylation of various hexoses to hexose 6-phosphate.</text>
</comment>
<comment type="pathway">
    <text evidence="1">Carbohydrate degradation; glycolysis; D-glyceraldehyde 3-phosphate and glycerone phosphate from D-glucose: step 1/4.</text>
</comment>
<keyword evidence="15" id="KW-0732">Signal</keyword>
<dbReference type="EC" id="2.7.1.-" evidence="14"/>
<evidence type="ECO:0000256" key="5">
    <source>
        <dbReference type="ARBA" id="ARBA00022741"/>
    </source>
</evidence>
<dbReference type="GO" id="GO:0005524">
    <property type="term" value="F:ATP binding"/>
    <property type="evidence" value="ECO:0007669"/>
    <property type="project" value="UniProtKB-UniRule"/>
</dbReference>
<evidence type="ECO:0000256" key="9">
    <source>
        <dbReference type="ARBA" id="ARBA00044613"/>
    </source>
</evidence>
<proteinExistence type="inferred from homology"/>
<keyword evidence="5 14" id="KW-0547">Nucleotide-binding</keyword>
<dbReference type="PANTHER" id="PTHR19443:SF16">
    <property type="entry name" value="HEXOKINASE TYPE 1-RELATED"/>
    <property type="match status" value="1"/>
</dbReference>
<comment type="catalytic activity">
    <reaction evidence="12">
        <text>D-mannose + ATP = D-mannose 6-phosphate + ADP + H(+)</text>
        <dbReference type="Rhea" id="RHEA:11028"/>
        <dbReference type="ChEBI" id="CHEBI:4208"/>
        <dbReference type="ChEBI" id="CHEBI:15378"/>
        <dbReference type="ChEBI" id="CHEBI:30616"/>
        <dbReference type="ChEBI" id="CHEBI:58735"/>
        <dbReference type="ChEBI" id="CHEBI:456216"/>
        <dbReference type="EC" id="2.7.1.1"/>
    </reaction>
    <physiologicalReaction direction="left-to-right" evidence="12">
        <dbReference type="Rhea" id="RHEA:11029"/>
    </physiologicalReaction>
</comment>
<dbReference type="EMBL" id="JAHWGI010001215">
    <property type="protein sequence ID" value="KAK3925080.1"/>
    <property type="molecule type" value="Genomic_DNA"/>
</dbReference>
<comment type="similarity">
    <text evidence="3 14">Belongs to the hexokinase family.</text>
</comment>
<dbReference type="FunFam" id="3.40.367.20:FF:000005">
    <property type="entry name" value="Phosphotransferase"/>
    <property type="match status" value="1"/>
</dbReference>
<feature type="signal peptide" evidence="15">
    <location>
        <begin position="1"/>
        <end position="23"/>
    </location>
</feature>
<sequence>MASINFLISSAVIGCSLLSLAFCRHGGHFHVDLSVFLQGVQLDAVLEVQECVPTPKIRERCKDLILTDEVMAELMRRIHRDVEKGLSKDTHKEAVIKCFITYVQDLPNGTERGEFLALDLGGTNFRVLLIHLGENHFDMQSKIYAIPQSIMIGSGEQLFDHIAECLANFMKEHDVYSHKLPLGFTFSFPLQQLGLTKGLLETWTKGFKCSGVVGNDVVQLLKDAIKRRGDIKVSVVALLNDTTGTLISCAFNKSDCRIGLIDIQIQVCAILNDTTGTLMSCAWKNHNCRIGLIVGTGCNVCYVEKTENCEMFDGDTNKPDCIVNTEWGAFGSDGSLDIVITEYDREIDENSINAGKQLFEKMISGMYMGELVRLALVRFTKDGLLFGGQGSDLLFKRGNFFTKFVSEIESDKRGSFINCREVLGELGLAHATEQDCANVRYICECVSRRAAHLVSAGIAVLINKMKEPSLTVGVDGSVYRFHPHFHDLMVEKIKQLILPGIKFDLMLSEDGSGRGAALVAAVACREN</sequence>
<comment type="catalytic activity">
    <reaction evidence="11">
        <text>D-glucose + ATP = D-glucose 6-phosphate + ADP + H(+)</text>
        <dbReference type="Rhea" id="RHEA:17825"/>
        <dbReference type="ChEBI" id="CHEBI:4167"/>
        <dbReference type="ChEBI" id="CHEBI:15378"/>
        <dbReference type="ChEBI" id="CHEBI:30616"/>
        <dbReference type="ChEBI" id="CHEBI:61548"/>
        <dbReference type="ChEBI" id="CHEBI:456216"/>
        <dbReference type="EC" id="2.7.1.1"/>
    </reaction>
    <physiologicalReaction direction="left-to-right" evidence="11">
        <dbReference type="Rhea" id="RHEA:17826"/>
    </physiologicalReaction>
</comment>
<organism evidence="18 19">
    <name type="scientific">Frankliniella fusca</name>
    <dbReference type="NCBI Taxonomy" id="407009"/>
    <lineage>
        <taxon>Eukaryota</taxon>
        <taxon>Metazoa</taxon>
        <taxon>Ecdysozoa</taxon>
        <taxon>Arthropoda</taxon>
        <taxon>Hexapoda</taxon>
        <taxon>Insecta</taxon>
        <taxon>Pterygota</taxon>
        <taxon>Neoptera</taxon>
        <taxon>Paraneoptera</taxon>
        <taxon>Thysanoptera</taxon>
        <taxon>Terebrantia</taxon>
        <taxon>Thripoidea</taxon>
        <taxon>Thripidae</taxon>
        <taxon>Frankliniella</taxon>
    </lineage>
</organism>
<evidence type="ECO:0000256" key="3">
    <source>
        <dbReference type="ARBA" id="ARBA00009225"/>
    </source>
</evidence>
<dbReference type="GO" id="GO:0006096">
    <property type="term" value="P:glycolytic process"/>
    <property type="evidence" value="ECO:0007669"/>
    <property type="project" value="UniProtKB-KW"/>
</dbReference>
<evidence type="ECO:0000313" key="19">
    <source>
        <dbReference type="Proteomes" id="UP001219518"/>
    </source>
</evidence>
<dbReference type="InterPro" id="IPR043129">
    <property type="entry name" value="ATPase_NBD"/>
</dbReference>
<evidence type="ECO:0000256" key="11">
    <source>
        <dbReference type="ARBA" id="ARBA00048160"/>
    </source>
</evidence>
<dbReference type="InterPro" id="IPR001312">
    <property type="entry name" value="Hexokinase"/>
</dbReference>
<evidence type="ECO:0000256" key="15">
    <source>
        <dbReference type="SAM" id="SignalP"/>
    </source>
</evidence>
<dbReference type="PANTHER" id="PTHR19443">
    <property type="entry name" value="HEXOKINASE"/>
    <property type="match status" value="1"/>
</dbReference>
<dbReference type="Gene3D" id="3.30.420.40">
    <property type="match status" value="1"/>
</dbReference>
<dbReference type="Pfam" id="PF03727">
    <property type="entry name" value="Hexokinase_2"/>
    <property type="match status" value="1"/>
</dbReference>
<keyword evidence="19" id="KW-1185">Reference proteome</keyword>
<evidence type="ECO:0000256" key="10">
    <source>
        <dbReference type="ARBA" id="ARBA00047905"/>
    </source>
</evidence>
<comment type="catalytic activity">
    <reaction evidence="10">
        <text>D-fructose + ATP = D-fructose 6-phosphate + ADP + H(+)</text>
        <dbReference type="Rhea" id="RHEA:16125"/>
        <dbReference type="ChEBI" id="CHEBI:15378"/>
        <dbReference type="ChEBI" id="CHEBI:30616"/>
        <dbReference type="ChEBI" id="CHEBI:37721"/>
        <dbReference type="ChEBI" id="CHEBI:61527"/>
        <dbReference type="ChEBI" id="CHEBI:456216"/>
        <dbReference type="EC" id="2.7.1.1"/>
    </reaction>
    <physiologicalReaction direction="left-to-right" evidence="10">
        <dbReference type="Rhea" id="RHEA:16126"/>
    </physiologicalReaction>
</comment>
<evidence type="ECO:0000256" key="1">
    <source>
        <dbReference type="ARBA" id="ARBA00004888"/>
    </source>
</evidence>
<reference evidence="18" key="1">
    <citation type="submission" date="2021-07" db="EMBL/GenBank/DDBJ databases">
        <authorList>
            <person name="Catto M.A."/>
            <person name="Jacobson A."/>
            <person name="Kennedy G."/>
            <person name="Labadie P."/>
            <person name="Hunt B.G."/>
            <person name="Srinivasan R."/>
        </authorList>
    </citation>
    <scope>NUCLEOTIDE SEQUENCE</scope>
    <source>
        <strain evidence="18">PL_HMW_Pooled</strain>
        <tissue evidence="18">Head</tissue>
    </source>
</reference>
<dbReference type="InterPro" id="IPR019807">
    <property type="entry name" value="Hexokinase_BS"/>
</dbReference>
<reference evidence="18" key="2">
    <citation type="journal article" date="2023" name="BMC Genomics">
        <title>Pest status, molecular evolution, and epigenetic factors derived from the genome assembly of Frankliniella fusca, a thysanopteran phytovirus vector.</title>
        <authorList>
            <person name="Catto M.A."/>
            <person name="Labadie P.E."/>
            <person name="Jacobson A.L."/>
            <person name="Kennedy G.G."/>
            <person name="Srinivasan R."/>
            <person name="Hunt B.G."/>
        </authorList>
    </citation>
    <scope>NUCLEOTIDE SEQUENCE</scope>
    <source>
        <strain evidence="18">PL_HMW_Pooled</strain>
    </source>
</reference>
<keyword evidence="4 14" id="KW-0808">Transferase</keyword>
<dbReference type="PROSITE" id="PS00378">
    <property type="entry name" value="HEXOKINASE_1"/>
    <property type="match status" value="1"/>
</dbReference>
<dbReference type="Gene3D" id="3.40.367.20">
    <property type="match status" value="1"/>
</dbReference>
<feature type="domain" description="Hexokinase C-terminal" evidence="17">
    <location>
        <begin position="289"/>
        <end position="522"/>
    </location>
</feature>
<evidence type="ECO:0000256" key="7">
    <source>
        <dbReference type="ARBA" id="ARBA00022840"/>
    </source>
</evidence>
<dbReference type="PRINTS" id="PR00475">
    <property type="entry name" value="HEXOKINASE"/>
</dbReference>
<dbReference type="PROSITE" id="PS51748">
    <property type="entry name" value="HEXOKINASE_2"/>
    <property type="match status" value="1"/>
</dbReference>
<accession>A0AAE1HQU6</accession>
<dbReference type="SUPFAM" id="SSF53067">
    <property type="entry name" value="Actin-like ATPase domain"/>
    <property type="match status" value="2"/>
</dbReference>
<evidence type="ECO:0000259" key="16">
    <source>
        <dbReference type="Pfam" id="PF00349"/>
    </source>
</evidence>
<evidence type="ECO:0000256" key="12">
    <source>
        <dbReference type="ARBA" id="ARBA00050361"/>
    </source>
</evidence>
<dbReference type="GO" id="GO:0005829">
    <property type="term" value="C:cytosol"/>
    <property type="evidence" value="ECO:0007669"/>
    <property type="project" value="TreeGrafter"/>
</dbReference>
<comment type="pathway">
    <text evidence="2">Carbohydrate metabolism; hexose metabolism.</text>
</comment>
<evidence type="ECO:0000259" key="17">
    <source>
        <dbReference type="Pfam" id="PF03727"/>
    </source>
</evidence>
<keyword evidence="7 14" id="KW-0067">ATP-binding</keyword>